<organism evidence="2">
    <name type="scientific">hydrothermal vent metagenome</name>
    <dbReference type="NCBI Taxonomy" id="652676"/>
    <lineage>
        <taxon>unclassified sequences</taxon>
        <taxon>metagenomes</taxon>
        <taxon>ecological metagenomes</taxon>
    </lineage>
</organism>
<sequence>MFMPIGYLISLILIAFLLGLVTVPLLIFVILKSPARMQPKIAVVNSQK</sequence>
<accession>A0A3B0VKU3</accession>
<evidence type="ECO:0000256" key="1">
    <source>
        <dbReference type="SAM" id="Phobius"/>
    </source>
</evidence>
<evidence type="ECO:0000313" key="2">
    <source>
        <dbReference type="EMBL" id="VAW32726.1"/>
    </source>
</evidence>
<gene>
    <name evidence="2" type="ORF">MNBD_CHLOROFLEXI01-2586</name>
</gene>
<dbReference type="AlphaFoldDB" id="A0A3B0VKU3"/>
<keyword evidence="1" id="KW-0472">Membrane</keyword>
<protein>
    <submittedName>
        <fullName evidence="2">Uncharacterized protein</fullName>
    </submittedName>
</protein>
<feature type="transmembrane region" description="Helical" evidence="1">
    <location>
        <begin position="6"/>
        <end position="31"/>
    </location>
</feature>
<reference evidence="2" key="1">
    <citation type="submission" date="2018-06" db="EMBL/GenBank/DDBJ databases">
        <authorList>
            <person name="Zhirakovskaya E."/>
        </authorList>
    </citation>
    <scope>NUCLEOTIDE SEQUENCE</scope>
</reference>
<name>A0A3B0VKU3_9ZZZZ</name>
<keyword evidence="1" id="KW-1133">Transmembrane helix</keyword>
<dbReference type="EMBL" id="UOEU01000382">
    <property type="protein sequence ID" value="VAW32726.1"/>
    <property type="molecule type" value="Genomic_DNA"/>
</dbReference>
<keyword evidence="1" id="KW-0812">Transmembrane</keyword>
<proteinExistence type="predicted"/>